<dbReference type="RefSeq" id="WP_012209598.1">
    <property type="nucleotide sequence ID" value="NZ_AZRL01000022.1"/>
</dbReference>
<dbReference type="InterPro" id="IPR029044">
    <property type="entry name" value="Nucleotide-diphossugar_trans"/>
</dbReference>
<dbReference type="Proteomes" id="UP000236434">
    <property type="component" value="Unassembled WGS sequence"/>
</dbReference>
<dbReference type="InterPro" id="IPR019734">
    <property type="entry name" value="TPR_rpt"/>
</dbReference>
<dbReference type="Gene3D" id="1.25.40.10">
    <property type="entry name" value="Tetratricopeptide repeat domain"/>
    <property type="match status" value="2"/>
</dbReference>
<evidence type="ECO:0000256" key="1">
    <source>
        <dbReference type="PROSITE-ProRule" id="PRU00339"/>
    </source>
</evidence>
<sequence length="875" mass="101742">MSADKEKLLSVAMIVKDEETNIRRALEAIKDVADEIIVVDTGSTDRTPEIVKEYTDKLYFHEWQNDFSEARNYSLKFPTCEWVLIYDADEEASESFKKNIRDFLMKQPKDVNTVYIPTISYMDINYTRTEVASTSRIFRKGTIEYKNVVHNQAKYKPKVVRGNFPILHYGYIWTRALKRKKYERTGNLIREQLKDAKHPIERLYYLVQLYKTESIGGYTHKKNQVAWETLAEIKRVGKVPAIGLEFLYMFGLDCMFAGLKDLGRDLLQKCIDATPQYPDPYFGMMALYERSKDWDELSKWGEKFFNVLDEAMKNVENFDWTIMSFKQVPLAHILMARAMLKRKDFEGFNNHISIAFSEDENINIDKKNLYVLMNDIKESVEAKDEFEKLLPGLRVMVEGVEKSGIVVYYDSVVEKIAELEVEVDEVLLDKLSCRNELSKYIIKKMKTSEDKLLDFITKSDYLNFVEKNGIPGLLLFYSVLQNTKDTVDTLKTLSSLRKIEDEKIQGVLYALLGDCYLSLKRFKEALSQYKKSLEILPELSQFIKPIIEDLSTKLDPEMDGVYEEMYTHFASGKEFIFDIMGYVGQENAEKLYLISEAPLALYVSGVSFIQKDAQKAETLLKKVENIDEFPFYYYRLAKIYEKKDIKKAFEYHIKAVEENNKLADLALGRYSYSGLYPSTQISFMKSNDEMIWVGNISEKFSTLGIIHPIRSWKKSESFMYASPYPSDEALRIYEEREKEAYKSAPLEIKKEVILKGLIDSDFKDIKLLGVDKEKYESVFEDLGVSVKDTSNNLLIVGEFEKNYDLSDILKKAKKVLAFAYVPDLKDRENVVWFIPKFRVLRTTSQLISLFEKEGFKVSKVEAIDGNLRCIQAYKE</sequence>
<keyword evidence="3" id="KW-0808">Transferase</keyword>
<feature type="repeat" description="TPR" evidence="1">
    <location>
        <begin position="506"/>
        <end position="539"/>
    </location>
</feature>
<evidence type="ECO:0000313" key="4">
    <source>
        <dbReference type="Proteomes" id="UP000236434"/>
    </source>
</evidence>
<dbReference type="SUPFAM" id="SSF53448">
    <property type="entry name" value="Nucleotide-diphospho-sugar transferases"/>
    <property type="match status" value="1"/>
</dbReference>
<dbReference type="EMBL" id="AZRL01000022">
    <property type="protein sequence ID" value="PNR94879.1"/>
    <property type="molecule type" value="Genomic_DNA"/>
</dbReference>
<accession>A0A2K1NWI6</accession>
<comment type="caution">
    <text evidence="3">The sequence shown here is derived from an EMBL/GenBank/DDBJ whole genome shotgun (WGS) entry which is preliminary data.</text>
</comment>
<evidence type="ECO:0000259" key="2">
    <source>
        <dbReference type="Pfam" id="PF00535"/>
    </source>
</evidence>
<proteinExistence type="predicted"/>
<dbReference type="PROSITE" id="PS50005">
    <property type="entry name" value="TPR"/>
    <property type="match status" value="1"/>
</dbReference>
<feature type="domain" description="Glycosyltransferase 2-like" evidence="2">
    <location>
        <begin position="10"/>
        <end position="140"/>
    </location>
</feature>
<dbReference type="SMART" id="SM00028">
    <property type="entry name" value="TPR"/>
    <property type="match status" value="2"/>
</dbReference>
<gene>
    <name evidence="3" type="ORF">X929_08265</name>
</gene>
<dbReference type="OrthoDB" id="9815923at2"/>
<keyword evidence="1" id="KW-0802">TPR repeat</keyword>
<name>A0A2K1NWI6_9BACT</name>
<dbReference type="Pfam" id="PF00535">
    <property type="entry name" value="Glycos_transf_2"/>
    <property type="match status" value="1"/>
</dbReference>
<reference evidence="3 4" key="1">
    <citation type="submission" date="2013-12" db="EMBL/GenBank/DDBJ databases">
        <title>Comparative genomics of Petrotoga isolates.</title>
        <authorList>
            <person name="Nesbo C.L."/>
            <person name="Charchuk R."/>
            <person name="Chow K."/>
        </authorList>
    </citation>
    <scope>NUCLEOTIDE SEQUENCE [LARGE SCALE GENOMIC DNA]</scope>
    <source>
        <strain evidence="3 4">DSM 13574</strain>
    </source>
</reference>
<dbReference type="AlphaFoldDB" id="A0A2K1NWI6"/>
<protein>
    <submittedName>
        <fullName evidence="3">Glycosyltransferase</fullName>
    </submittedName>
</protein>
<dbReference type="PANTHER" id="PTHR43630:SF2">
    <property type="entry name" value="GLYCOSYLTRANSFERASE"/>
    <property type="match status" value="1"/>
</dbReference>
<dbReference type="GO" id="GO:0016740">
    <property type="term" value="F:transferase activity"/>
    <property type="evidence" value="ECO:0007669"/>
    <property type="project" value="UniProtKB-KW"/>
</dbReference>
<dbReference type="InterPro" id="IPR011990">
    <property type="entry name" value="TPR-like_helical_dom_sf"/>
</dbReference>
<organism evidence="3 4">
    <name type="scientific">Petrotoga olearia DSM 13574</name>
    <dbReference type="NCBI Taxonomy" id="1122955"/>
    <lineage>
        <taxon>Bacteria</taxon>
        <taxon>Thermotogati</taxon>
        <taxon>Thermotogota</taxon>
        <taxon>Thermotogae</taxon>
        <taxon>Petrotogales</taxon>
        <taxon>Petrotogaceae</taxon>
        <taxon>Petrotoga</taxon>
    </lineage>
</organism>
<dbReference type="SUPFAM" id="SSF48452">
    <property type="entry name" value="TPR-like"/>
    <property type="match status" value="1"/>
</dbReference>
<dbReference type="PANTHER" id="PTHR43630">
    <property type="entry name" value="POLY-BETA-1,6-N-ACETYL-D-GLUCOSAMINE SYNTHASE"/>
    <property type="match status" value="1"/>
</dbReference>
<dbReference type="Gene3D" id="3.90.550.10">
    <property type="entry name" value="Spore Coat Polysaccharide Biosynthesis Protein SpsA, Chain A"/>
    <property type="match status" value="1"/>
</dbReference>
<evidence type="ECO:0000313" key="3">
    <source>
        <dbReference type="EMBL" id="PNR94879.1"/>
    </source>
</evidence>
<dbReference type="CDD" id="cd02511">
    <property type="entry name" value="Beta4Glucosyltransferase"/>
    <property type="match status" value="1"/>
</dbReference>
<dbReference type="InterPro" id="IPR001173">
    <property type="entry name" value="Glyco_trans_2-like"/>
</dbReference>